<dbReference type="PANTHER" id="PTHR11214:SF378">
    <property type="entry name" value="BETA-1,3-GALACTOSYLTRANSFERASE 4"/>
    <property type="match status" value="1"/>
</dbReference>
<accession>A0A7K8VEC7</accession>
<keyword evidence="3 10" id="KW-0328">Glycosyltransferase</keyword>
<dbReference type="AlphaFoldDB" id="A0A7K8VEC7"/>
<evidence type="ECO:0000256" key="4">
    <source>
        <dbReference type="ARBA" id="ARBA00022679"/>
    </source>
</evidence>
<comment type="subcellular location">
    <subcellularLocation>
        <location evidence="1 10">Golgi apparatus membrane</location>
        <topology evidence="1 10">Single-pass type II membrane protein</topology>
    </subcellularLocation>
</comment>
<keyword evidence="4 11" id="KW-0808">Transferase</keyword>
<comment type="similarity">
    <text evidence="2 10">Belongs to the glycosyltransferase 31 family.</text>
</comment>
<keyword evidence="9" id="KW-0472">Membrane</keyword>
<dbReference type="GO" id="GO:0000139">
    <property type="term" value="C:Golgi membrane"/>
    <property type="evidence" value="ECO:0007669"/>
    <property type="project" value="UniProtKB-SubCell"/>
</dbReference>
<keyword evidence="8 10" id="KW-0333">Golgi apparatus</keyword>
<keyword evidence="5" id="KW-0812">Transmembrane</keyword>
<reference evidence="11 12" key="1">
    <citation type="submission" date="2019-09" db="EMBL/GenBank/DDBJ databases">
        <title>Bird 10,000 Genomes (B10K) Project - Family phase.</title>
        <authorList>
            <person name="Zhang G."/>
        </authorList>
    </citation>
    <scope>NUCLEOTIDE SEQUENCE [LARGE SCALE GENOMIC DNA]</scope>
    <source>
        <strain evidence="11">B10K-DU-001-07</strain>
        <tissue evidence="11">Muscle</tissue>
    </source>
</reference>
<proteinExistence type="inferred from homology"/>
<sequence length="86" mass="9405">AGGDQAALRAEALHHGDLLQGAFADVYANLTLKTLLLLRWATSRCPAASFLLKADDDVFINLPALITYLTSFPPALRRRLYLGRGH</sequence>
<name>A0A7K8VEC7_9STRI</name>
<evidence type="ECO:0000256" key="5">
    <source>
        <dbReference type="ARBA" id="ARBA00022692"/>
    </source>
</evidence>
<feature type="non-terminal residue" evidence="11">
    <location>
        <position position="1"/>
    </location>
</feature>
<evidence type="ECO:0000313" key="12">
    <source>
        <dbReference type="Proteomes" id="UP000542434"/>
    </source>
</evidence>
<evidence type="ECO:0000313" key="11">
    <source>
        <dbReference type="EMBL" id="NXF65109.1"/>
    </source>
</evidence>
<keyword evidence="12" id="KW-1185">Reference proteome</keyword>
<organism evidence="11 12">
    <name type="scientific">Ciccaba nigrolineata</name>
    <dbReference type="NCBI Taxonomy" id="1118524"/>
    <lineage>
        <taxon>Eukaryota</taxon>
        <taxon>Metazoa</taxon>
        <taxon>Chordata</taxon>
        <taxon>Craniata</taxon>
        <taxon>Vertebrata</taxon>
        <taxon>Euteleostomi</taxon>
        <taxon>Archelosauria</taxon>
        <taxon>Archosauria</taxon>
        <taxon>Dinosauria</taxon>
        <taxon>Saurischia</taxon>
        <taxon>Theropoda</taxon>
        <taxon>Coelurosauria</taxon>
        <taxon>Aves</taxon>
        <taxon>Neognathae</taxon>
        <taxon>Neoaves</taxon>
        <taxon>Telluraves</taxon>
        <taxon>Strigiformes</taxon>
        <taxon>Strigidae</taxon>
        <taxon>Ciccaba</taxon>
    </lineage>
</organism>
<dbReference type="InterPro" id="IPR002659">
    <property type="entry name" value="Glyco_trans_31"/>
</dbReference>
<dbReference type="GO" id="GO:0016758">
    <property type="term" value="F:hexosyltransferase activity"/>
    <property type="evidence" value="ECO:0007669"/>
    <property type="project" value="InterPro"/>
</dbReference>
<comment type="caution">
    <text evidence="11">The sequence shown here is derived from an EMBL/GenBank/DDBJ whole genome shotgun (WGS) entry which is preliminary data.</text>
</comment>
<protein>
    <recommendedName>
        <fullName evidence="10">Hexosyltransferase</fullName>
        <ecNumber evidence="10">2.4.1.-</ecNumber>
    </recommendedName>
</protein>
<evidence type="ECO:0000256" key="1">
    <source>
        <dbReference type="ARBA" id="ARBA00004323"/>
    </source>
</evidence>
<dbReference type="Proteomes" id="UP000542434">
    <property type="component" value="Unassembled WGS sequence"/>
</dbReference>
<dbReference type="PANTHER" id="PTHR11214">
    <property type="entry name" value="BETA-1,3-N-ACETYLGLUCOSAMINYLTRANSFERASE"/>
    <property type="match status" value="1"/>
</dbReference>
<evidence type="ECO:0000256" key="2">
    <source>
        <dbReference type="ARBA" id="ARBA00008661"/>
    </source>
</evidence>
<evidence type="ECO:0000256" key="3">
    <source>
        <dbReference type="ARBA" id="ARBA00022676"/>
    </source>
</evidence>
<evidence type="ECO:0000256" key="9">
    <source>
        <dbReference type="ARBA" id="ARBA00023136"/>
    </source>
</evidence>
<keyword evidence="7" id="KW-1133">Transmembrane helix</keyword>
<evidence type="ECO:0000256" key="8">
    <source>
        <dbReference type="ARBA" id="ARBA00023034"/>
    </source>
</evidence>
<evidence type="ECO:0000256" key="6">
    <source>
        <dbReference type="ARBA" id="ARBA00022968"/>
    </source>
</evidence>
<dbReference type="GO" id="GO:0006493">
    <property type="term" value="P:protein O-linked glycosylation"/>
    <property type="evidence" value="ECO:0007669"/>
    <property type="project" value="TreeGrafter"/>
</dbReference>
<dbReference type="Gene3D" id="3.90.550.50">
    <property type="match status" value="1"/>
</dbReference>
<dbReference type="EC" id="2.4.1.-" evidence="10"/>
<evidence type="ECO:0000256" key="7">
    <source>
        <dbReference type="ARBA" id="ARBA00022989"/>
    </source>
</evidence>
<dbReference type="EMBL" id="VWZC01009508">
    <property type="protein sequence ID" value="NXF65109.1"/>
    <property type="molecule type" value="Genomic_DNA"/>
</dbReference>
<keyword evidence="6" id="KW-0735">Signal-anchor</keyword>
<gene>
    <name evidence="11" type="primary">B3gnt5a</name>
    <name evidence="11" type="ORF">CICNIG_R15728</name>
</gene>
<feature type="non-terminal residue" evidence="11">
    <location>
        <position position="86"/>
    </location>
</feature>
<evidence type="ECO:0000256" key="10">
    <source>
        <dbReference type="RuleBase" id="RU363063"/>
    </source>
</evidence>
<dbReference type="Pfam" id="PF01762">
    <property type="entry name" value="Galactosyl_T"/>
    <property type="match status" value="1"/>
</dbReference>